<name>A0A4E0R593_FASHE</name>
<evidence type="ECO:0000259" key="14">
    <source>
        <dbReference type="Pfam" id="PF24797"/>
    </source>
</evidence>
<dbReference type="GO" id="GO:1905515">
    <property type="term" value="P:non-motile cilium assembly"/>
    <property type="evidence" value="ECO:0007669"/>
    <property type="project" value="TreeGrafter"/>
</dbReference>
<evidence type="ECO:0000256" key="9">
    <source>
        <dbReference type="PROSITE-ProRule" id="PRU00221"/>
    </source>
</evidence>
<gene>
    <name evidence="16" type="ORF">D915_005245</name>
</gene>
<dbReference type="GO" id="GO:0035721">
    <property type="term" value="P:intraciliary retrograde transport"/>
    <property type="evidence" value="ECO:0007669"/>
    <property type="project" value="TreeGrafter"/>
</dbReference>
<dbReference type="Pfam" id="PF25768">
    <property type="entry name" value="TPR_IFT121"/>
    <property type="match status" value="1"/>
</dbReference>
<dbReference type="PIRSF" id="PIRSF037536">
    <property type="entry name" value="WD_repeat_p35"/>
    <property type="match status" value="1"/>
</dbReference>
<sequence>MFAYLSKKIAIPNNKKLKSIAWSKEHGYIACGGEDGLMKILKLEVQVDCKSKGLAAPTNLVMNQTLEGHTGSVKVLAWNEKFKKITTSDQQGLIIVWMLYKGSWYEEMINNRNKSVVCSMQWDTEGHRICIAYEDGAAILGSVDGNRIWGKELKCGNLVSVEWSPDGKLLLFGLVTGEIFVYDYLGNFLSKVPIYCLNNIHGAVRLTALHWYRGERGYAEPNCPTLAVCYDIGRCQLMRNQNDSDPILLDTGIEVSCAAWNENGSLLAIGGSHKGHISAGSGSTKTTERDVNIVQFYNALGDHLRSLYVPGKCLSACAWEGNGSLRLAMAVDSFIYFANLRPNYKWAYCDKAHTIVYSYTRAGSPETFVVFWNTKKQQTRIRTVNHLMHICAAEDYACLVCKNEDSSATHTLTLCNALGVSIGSKRIQIEPTHVVMTNNQVIAVNKDMIYAWQFFNPKNLIGMRSALTPITSNHHEGSERLCHIDNASGTDESVSGRVSSKGIANWDVSGRAPSTDPICAVAVGGRRQLFVARASGQVKQYRLPDLWLEGTVKTTDSKPYRMQVNCDSSLLAIIDDSGLLTFHAVKQESGDSSDLDRKQLSTILRKDVWDFKFSEDNPQMFAIMEKTRMFIFDGLQPEPPVHTSTFLCRFSELEVFGVLLDELVALADQPSADCLLRVPVKVLRDCETIFDHEGSVKALEFIEANSHPRLKRLLSERSLEQQNLDLAELGFVQCQDYAGIQFVKRLRNIQSKVIRKAEIKSYFGQVDDAEQILMTSDRSDLAIELRRRLGDWFRVAQLVKDSGALVKDADLAEIWNSVGDHFADQLSWDKAAGYYRQGGDLVKFSECLYQLEDYSGLERLIEELPDGHALLPEMASRFASIGLTQQAVYALVKCNQFREAINICVELNHWNMASELIGQQTTTTNRSADLQKQQYQELDRMLQQSASSLIRQGRRIQAVELYKRAGRLLMAAQLMFQEAQMTAKNKTSSPLQLKKMYVVIGLLMEQYYEQTKLQASAKTNTESSTGGVLQASSALAGLLLEEHERTARNTQPEDSSHDEQQKSELVADRKKDLFWDEKLSRARRGASNKFVSGETPDGSEGNGRSSDDVIGQIGNTREFGRLIDQPWRGAEAYHFLLLAQKQLYSANTDHALRTAQLLRDYEDILDPRIIYSLIALCACLTKAFATCSKAFIKLENLPDISSEERNSFEKLAVEIFTRYQPTNEQRKGDSAEMDSMLESESKIPICVVTGQPVTDYQFWMCPTCRHSAYEQEIARLRNCPLCHFPVQ</sequence>
<evidence type="ECO:0000259" key="12">
    <source>
        <dbReference type="Pfam" id="PF23387"/>
    </source>
</evidence>
<organism evidence="16 17">
    <name type="scientific">Fasciola hepatica</name>
    <name type="common">Liver fluke</name>
    <dbReference type="NCBI Taxonomy" id="6192"/>
    <lineage>
        <taxon>Eukaryota</taxon>
        <taxon>Metazoa</taxon>
        <taxon>Spiralia</taxon>
        <taxon>Lophotrochozoa</taxon>
        <taxon>Platyhelminthes</taxon>
        <taxon>Trematoda</taxon>
        <taxon>Digenea</taxon>
        <taxon>Plagiorchiida</taxon>
        <taxon>Echinostomata</taxon>
        <taxon>Echinostomatoidea</taxon>
        <taxon>Fasciolidae</taxon>
        <taxon>Fasciola</taxon>
    </lineage>
</organism>
<dbReference type="Pfam" id="PF23390">
    <property type="entry name" value="Beta-prop_WDR35_2nd"/>
    <property type="match status" value="1"/>
</dbReference>
<feature type="compositionally biased region" description="Basic and acidic residues" evidence="10">
    <location>
        <begin position="1054"/>
        <end position="1065"/>
    </location>
</feature>
<evidence type="ECO:0000256" key="3">
    <source>
        <dbReference type="ARBA" id="ARBA00022574"/>
    </source>
</evidence>
<reference evidence="16" key="1">
    <citation type="submission" date="2019-03" db="EMBL/GenBank/DDBJ databases">
        <title>Improved annotation for the trematode Fasciola hepatica.</title>
        <authorList>
            <person name="Choi Y.-J."/>
            <person name="Martin J."/>
            <person name="Mitreva M."/>
        </authorList>
    </citation>
    <scope>NUCLEOTIDE SEQUENCE [LARGE SCALE GENOMIC DNA]</scope>
</reference>
<dbReference type="InterPro" id="IPR056159">
    <property type="entry name" value="Beta-prop_IFT121_TULP_N"/>
</dbReference>
<keyword evidence="5" id="KW-0970">Cilium biogenesis/degradation</keyword>
<evidence type="ECO:0000256" key="4">
    <source>
        <dbReference type="ARBA" id="ARBA00022737"/>
    </source>
</evidence>
<accession>A0A4E0R593</accession>
<evidence type="ECO:0000259" key="15">
    <source>
        <dbReference type="Pfam" id="PF25768"/>
    </source>
</evidence>
<dbReference type="SUPFAM" id="SSF50978">
    <property type="entry name" value="WD40 repeat-like"/>
    <property type="match status" value="1"/>
</dbReference>
<evidence type="ECO:0000259" key="13">
    <source>
        <dbReference type="Pfam" id="PF23390"/>
    </source>
</evidence>
<evidence type="ECO:0000256" key="2">
    <source>
        <dbReference type="ARBA" id="ARBA00022490"/>
    </source>
</evidence>
<dbReference type="InterPro" id="IPR056157">
    <property type="entry name" value="TPR_IFT80_172_dom"/>
</dbReference>
<keyword evidence="7" id="KW-0206">Cytoskeleton</keyword>
<evidence type="ECO:0000313" key="16">
    <source>
        <dbReference type="EMBL" id="THD22993.1"/>
    </source>
</evidence>
<dbReference type="Proteomes" id="UP000230066">
    <property type="component" value="Unassembled WGS sequence"/>
</dbReference>
<evidence type="ECO:0000259" key="11">
    <source>
        <dbReference type="Pfam" id="PF23145"/>
    </source>
</evidence>
<dbReference type="Pfam" id="PF23145">
    <property type="entry name" value="Zf_2nd_IFT121"/>
    <property type="match status" value="1"/>
</dbReference>
<feature type="domain" description="IFT121-like zinc finger" evidence="11">
    <location>
        <begin position="1244"/>
        <end position="1286"/>
    </location>
</feature>
<dbReference type="InterPro" id="IPR056170">
    <property type="entry name" value="Znf_IFT121-like"/>
</dbReference>
<feature type="domain" description="IFT121 second beta-propeller" evidence="13">
    <location>
        <begin position="346"/>
        <end position="677"/>
    </location>
</feature>
<dbReference type="GO" id="GO:0061512">
    <property type="term" value="P:protein localization to cilium"/>
    <property type="evidence" value="ECO:0007669"/>
    <property type="project" value="TreeGrafter"/>
</dbReference>
<evidence type="ECO:0000256" key="8">
    <source>
        <dbReference type="ARBA" id="ARBA00023273"/>
    </source>
</evidence>
<evidence type="ECO:0000256" key="1">
    <source>
        <dbReference type="ARBA" id="ARBA00004120"/>
    </source>
</evidence>
<dbReference type="SMART" id="SM00320">
    <property type="entry name" value="WD40"/>
    <property type="match status" value="4"/>
</dbReference>
<dbReference type="InterPro" id="IPR017233">
    <property type="entry name" value="WDR35"/>
</dbReference>
<keyword evidence="4" id="KW-0677">Repeat</keyword>
<dbReference type="InterPro" id="IPR057979">
    <property type="entry name" value="TPR_IFT121"/>
</dbReference>
<dbReference type="EMBL" id="JXXN02002404">
    <property type="protein sequence ID" value="THD22993.1"/>
    <property type="molecule type" value="Genomic_DNA"/>
</dbReference>
<protein>
    <submittedName>
        <fullName evidence="16">WD repeat-containing protein 35</fullName>
    </submittedName>
</protein>
<feature type="region of interest" description="Disordered" evidence="10">
    <location>
        <begin position="1046"/>
        <end position="1065"/>
    </location>
</feature>
<dbReference type="GO" id="GO:0097730">
    <property type="term" value="C:non-motile cilium"/>
    <property type="evidence" value="ECO:0007669"/>
    <property type="project" value="TreeGrafter"/>
</dbReference>
<dbReference type="Pfam" id="PF23387">
    <property type="entry name" value="TPR_IFT80_172"/>
    <property type="match status" value="1"/>
</dbReference>
<dbReference type="InterPro" id="IPR056158">
    <property type="entry name" value="Beta-prop_IFT121_2nd"/>
</dbReference>
<dbReference type="InterPro" id="IPR039857">
    <property type="entry name" value="Ift122/121"/>
</dbReference>
<dbReference type="PANTHER" id="PTHR12764">
    <property type="entry name" value="WD REPEAT DOMAIN-RELATED"/>
    <property type="match status" value="1"/>
</dbReference>
<dbReference type="InterPro" id="IPR036322">
    <property type="entry name" value="WD40_repeat_dom_sf"/>
</dbReference>
<dbReference type="Gene3D" id="1.25.40.470">
    <property type="match status" value="1"/>
</dbReference>
<dbReference type="PROSITE" id="PS50082">
    <property type="entry name" value="WD_REPEATS_2"/>
    <property type="match status" value="1"/>
</dbReference>
<proteinExistence type="predicted"/>
<comment type="subcellular location">
    <subcellularLocation>
        <location evidence="1">Cytoplasm</location>
        <location evidence="1">Cytoskeleton</location>
        <location evidence="1">Cilium basal body</location>
    </subcellularLocation>
</comment>
<keyword evidence="3 9" id="KW-0853">WD repeat</keyword>
<evidence type="ECO:0000313" key="17">
    <source>
        <dbReference type="Proteomes" id="UP000230066"/>
    </source>
</evidence>
<feature type="domain" description="IFT121-like TPR repeats" evidence="15">
    <location>
        <begin position="1124"/>
        <end position="1222"/>
    </location>
</feature>
<feature type="region of interest" description="Disordered" evidence="10">
    <location>
        <begin position="1086"/>
        <end position="1109"/>
    </location>
</feature>
<evidence type="ECO:0000256" key="7">
    <source>
        <dbReference type="ARBA" id="ARBA00023212"/>
    </source>
</evidence>
<dbReference type="InterPro" id="IPR001680">
    <property type="entry name" value="WD40_rpt"/>
</dbReference>
<feature type="domain" description="IFT80/172/WDR35 TPR" evidence="12">
    <location>
        <begin position="717"/>
        <end position="799"/>
    </location>
</feature>
<keyword evidence="6" id="KW-0969">Cilium</keyword>
<dbReference type="InterPro" id="IPR015943">
    <property type="entry name" value="WD40/YVTN_repeat-like_dom_sf"/>
</dbReference>
<dbReference type="GO" id="GO:0030991">
    <property type="term" value="C:intraciliary transport particle A"/>
    <property type="evidence" value="ECO:0007669"/>
    <property type="project" value="TreeGrafter"/>
</dbReference>
<dbReference type="Pfam" id="PF25170">
    <property type="entry name" value="TPR_WDR35"/>
    <property type="match status" value="1"/>
</dbReference>
<keyword evidence="17" id="KW-1185">Reference proteome</keyword>
<evidence type="ECO:0000256" key="10">
    <source>
        <dbReference type="SAM" id="MobiDB-lite"/>
    </source>
</evidence>
<feature type="repeat" description="WD" evidence="9">
    <location>
        <begin position="66"/>
        <end position="97"/>
    </location>
</feature>
<dbReference type="Pfam" id="PF24797">
    <property type="entry name" value="Beta-prop_WDR35_TULP_N"/>
    <property type="match status" value="1"/>
</dbReference>
<evidence type="ECO:0000256" key="5">
    <source>
        <dbReference type="ARBA" id="ARBA00022794"/>
    </source>
</evidence>
<comment type="caution">
    <text evidence="16">The sequence shown here is derived from an EMBL/GenBank/DDBJ whole genome shotgun (WGS) entry which is preliminary data.</text>
</comment>
<keyword evidence="8" id="KW-0966">Cell projection</keyword>
<keyword evidence="2" id="KW-0963">Cytoplasm</keyword>
<dbReference type="PANTHER" id="PTHR12764:SF5">
    <property type="entry name" value="LD29485P"/>
    <property type="match status" value="1"/>
</dbReference>
<evidence type="ECO:0000256" key="6">
    <source>
        <dbReference type="ARBA" id="ARBA00023069"/>
    </source>
</evidence>
<dbReference type="Gene3D" id="2.130.10.10">
    <property type="entry name" value="YVTN repeat-like/Quinoprotein amine dehydrogenase"/>
    <property type="match status" value="1"/>
</dbReference>
<dbReference type="InterPro" id="IPR057361">
    <property type="entry name" value="TPR_WDR35"/>
</dbReference>
<dbReference type="SUPFAM" id="SSF69322">
    <property type="entry name" value="Tricorn protease domain 2"/>
    <property type="match status" value="1"/>
</dbReference>
<feature type="domain" description="IFT121/TULP4 N-terminal" evidence="14">
    <location>
        <begin position="1"/>
        <end position="341"/>
    </location>
</feature>